<keyword evidence="3" id="KW-0328">Glycosyltransferase</keyword>
<keyword evidence="3" id="KW-0808">Transferase</keyword>
<dbReference type="Pfam" id="PF13692">
    <property type="entry name" value="Glyco_trans_1_4"/>
    <property type="match status" value="1"/>
</dbReference>
<dbReference type="CDD" id="cd00761">
    <property type="entry name" value="Glyco_tranf_GTA_type"/>
    <property type="match status" value="1"/>
</dbReference>
<dbReference type="GO" id="GO:0016757">
    <property type="term" value="F:glycosyltransferase activity"/>
    <property type="evidence" value="ECO:0007669"/>
    <property type="project" value="UniProtKB-KW"/>
</dbReference>
<sequence>MSDDANPNEPHLQAFKHLAIEGNGSLLGSVALRGERTLSGWLHDPARPHRRCRIQVIHTHTGAILAETVADRPRPDLVAAGLHGDGHYGFSIEVLTDTNTALPVTILEAEGGHTLRKLVLPSSCKTIHGTVDSVNGRQIGGWVQDLRATNRICKVQVRAEDSGEVLAEVQAKNLRRDLAEAGIGNGRHGFTARIAARSEDEITVLVEEVDTGHLIRRLTLPPERIRGRVDVVVGRKVGGWVFDTEFPERRCRIELRAGDTNETIAAAQADMLRDDLVHAQIGDGRHAFMLEVNAREDEPLTLHVHETETGVLLRTVHIEARDTRILGHVTTGERRRIGGWIQDRDRPEHRCRVIVVAADTGQVLAEASADRLRSDLVDAGIGDGHHSFSVEVTLRDYEAVPVRVMEAESGHVLAEIILPPTRPMIDRSPEAVAKRNRLLAPFMDSVRINALIEDSDLRTQVLYENILSYYQLFDAEFYRGQYLSTQDSSVDPLIHYITTGSSKSFAPNAYFDPVEYLSLNPDVAPQGVDPIIHYFLFGYSQGRPVGSSFDATYYTERYPDVISTQINPLYHFLAFGRKEGRIPISSAEQVVQFLQEKEVQGFGLRSSGQIVLVTHDLAVGGAQQLVRDLAQWLISSTKYSVCFVAMADGDHRHLFERIAPVHVLPREPSSQAIAELEAFAGTDVRGLFVNSAASSGFFDFWKADTPAICYVHELQKILDLFPGSIARLNDRCTTLVCGSTAVLDNLRDAHCVPAAKLRLIYDFIGPVSSEGRSDARRAAQRKELGIPDDSLVVMGCGIMHWRKAPDKFIEVAELVRERLDRPVTFAWIGGGPDEVACRRMIAEKNLGDTVRLLGYREDVADALEAGDLFLLSSEEDPFPLVCLYAAAKQLPVLCFDDAGGMPEFVARGCGLAVPFLDVAAMADAICLYANDPDRVARDGNSGLQAVLEEFTVTEAGPRILDLLRDSMGVAPHVSVIVPNYNYENYLDERLRTIYAQTFQDFEVILLDDASPDNSLAVLERWAARRPATRVVANTENSGSPFIQWLRGIREARSDLIWIAEADDFCEPGLLAALVPAMDDRNVFIAHAKSVPVRADGSRIGDYDDLYLNRIADGRWRKSYVATDHVEVDSGFAVGNVIPNASAVMLRRFEPDDAFVQEVSSMRMCGDWYFYLRALRGGHIAFDARPLNFHRRHGNTVTSQTEGSLRYFNELVAIRSFLSANYQLSKPTRERMDAFIVQDLDRFGVVDEATRAEIRATAGAVCVKALPTLLAVISDLSPGGGQMFAIRQANGWSRAGGRAILLNVGMYPDHTGVLKRIDSRVAFRDAREPGFSLETLLRDYDIDVVNSSLWWADRYIHSHRDALPDTVAWCVTMHGCYETLLTNPDTDKSFPARFPEMLERVDEWVYIAEKNLEVFRIYGKPSRISKIDNGFEPESPRLLTRQELGLRPGALVLLLASRAIEPKGWYQAVEVTKRLNAAGIAVDLMLAGDGPAAERIRAEETADFIHLYGHVDNVQDYINVADIGLLPSYFTGESMPLVVIEMMAQAKPIVASNAGEIPQMLTSADDEIAGAVVEIVDGTVPVEALEVAVLSLSDAKARERAGRIAQSIFQQRFTMSTMLQRYRAMYESNLIRRRELHD</sequence>
<dbReference type="Gene3D" id="3.40.50.2000">
    <property type="entry name" value="Glycogen Phosphorylase B"/>
    <property type="match status" value="4"/>
</dbReference>
<feature type="domain" description="Glycosyltransferase 2-like" evidence="2">
    <location>
        <begin position="974"/>
        <end position="1082"/>
    </location>
</feature>
<dbReference type="PANTHER" id="PTHR12526:SF630">
    <property type="entry name" value="GLYCOSYLTRANSFERASE"/>
    <property type="match status" value="1"/>
</dbReference>
<dbReference type="EMBL" id="JAVKPH010000044">
    <property type="protein sequence ID" value="MDR5655064.1"/>
    <property type="molecule type" value="Genomic_DNA"/>
</dbReference>
<comment type="caution">
    <text evidence="3">The sequence shown here is derived from an EMBL/GenBank/DDBJ whole genome shotgun (WGS) entry which is preliminary data.</text>
</comment>
<keyword evidence="4" id="KW-1185">Reference proteome</keyword>
<dbReference type="PANTHER" id="PTHR12526">
    <property type="entry name" value="GLYCOSYLTRANSFERASE"/>
    <property type="match status" value="1"/>
</dbReference>
<dbReference type="InterPro" id="IPR001173">
    <property type="entry name" value="Glyco_trans_2-like"/>
</dbReference>
<dbReference type="RefSeq" id="WP_310459176.1">
    <property type="nucleotide sequence ID" value="NZ_JAVKPH010000044.1"/>
</dbReference>
<accession>A0ABU1FDY8</accession>
<gene>
    <name evidence="3" type="ORF">RGD00_20850</name>
</gene>
<dbReference type="SUPFAM" id="SSF53448">
    <property type="entry name" value="Nucleotide-diphospho-sugar transferases"/>
    <property type="match status" value="1"/>
</dbReference>
<dbReference type="InterPro" id="IPR029044">
    <property type="entry name" value="Nucleotide-diphossugar_trans"/>
</dbReference>
<dbReference type="EC" id="2.4.-.-" evidence="3"/>
<feature type="domain" description="Glycosyl transferase family 1" evidence="1">
    <location>
        <begin position="778"/>
        <end position="934"/>
    </location>
</feature>
<dbReference type="CDD" id="cd03801">
    <property type="entry name" value="GT4_PimA-like"/>
    <property type="match status" value="1"/>
</dbReference>
<dbReference type="Pfam" id="PF00535">
    <property type="entry name" value="Glycos_transf_2"/>
    <property type="match status" value="1"/>
</dbReference>
<evidence type="ECO:0000313" key="4">
    <source>
        <dbReference type="Proteomes" id="UP001247754"/>
    </source>
</evidence>
<organism evidence="3 4">
    <name type="scientific">Ruixingdingia sedimenti</name>
    <dbReference type="NCBI Taxonomy" id="3073604"/>
    <lineage>
        <taxon>Bacteria</taxon>
        <taxon>Pseudomonadati</taxon>
        <taxon>Pseudomonadota</taxon>
        <taxon>Alphaproteobacteria</taxon>
        <taxon>Rhodobacterales</taxon>
        <taxon>Paracoccaceae</taxon>
        <taxon>Ruixingdingia</taxon>
    </lineage>
</organism>
<name>A0ABU1FDY8_9RHOB</name>
<dbReference type="Proteomes" id="UP001247754">
    <property type="component" value="Unassembled WGS sequence"/>
</dbReference>
<protein>
    <submittedName>
        <fullName evidence="3">Glycosyltransferase</fullName>
        <ecNumber evidence="3">2.4.-.-</ecNumber>
    </submittedName>
</protein>
<dbReference type="SUPFAM" id="SSF53756">
    <property type="entry name" value="UDP-Glycosyltransferase/glycogen phosphorylase"/>
    <property type="match status" value="2"/>
</dbReference>
<evidence type="ECO:0000259" key="2">
    <source>
        <dbReference type="Pfam" id="PF00535"/>
    </source>
</evidence>
<proteinExistence type="predicted"/>
<evidence type="ECO:0000259" key="1">
    <source>
        <dbReference type="Pfam" id="PF00534"/>
    </source>
</evidence>
<dbReference type="Pfam" id="PF00534">
    <property type="entry name" value="Glycos_transf_1"/>
    <property type="match status" value="1"/>
</dbReference>
<evidence type="ECO:0000313" key="3">
    <source>
        <dbReference type="EMBL" id="MDR5655064.1"/>
    </source>
</evidence>
<dbReference type="InterPro" id="IPR001296">
    <property type="entry name" value="Glyco_trans_1"/>
</dbReference>
<dbReference type="Gene3D" id="3.90.550.10">
    <property type="entry name" value="Spore Coat Polysaccharide Biosynthesis Protein SpsA, Chain A"/>
    <property type="match status" value="1"/>
</dbReference>
<reference evidence="3 4" key="1">
    <citation type="submission" date="2023-09" db="EMBL/GenBank/DDBJ databases">
        <title>Xinfangfangia sedmenti sp. nov., isolated the sedment.</title>
        <authorList>
            <person name="Xu L."/>
        </authorList>
    </citation>
    <scope>NUCLEOTIDE SEQUENCE [LARGE SCALE GENOMIC DNA]</scope>
    <source>
        <strain evidence="3 4">LG-4</strain>
    </source>
</reference>